<name>A0ABY4YRL8_9MICO</name>
<dbReference type="InterPro" id="IPR046363">
    <property type="entry name" value="MS_N_TIM-barrel_dom"/>
</dbReference>
<proteinExistence type="inferred from homology"/>
<evidence type="ECO:0000313" key="12">
    <source>
        <dbReference type="EMBL" id="USQ79396.1"/>
    </source>
</evidence>
<dbReference type="InterPro" id="IPR011076">
    <property type="entry name" value="Malate_synth_sf"/>
</dbReference>
<dbReference type="CDD" id="cd00727">
    <property type="entry name" value="malate_synt_A"/>
    <property type="match status" value="1"/>
</dbReference>
<dbReference type="Gene3D" id="1.20.1220.12">
    <property type="entry name" value="Malate synthase, domain III"/>
    <property type="match status" value="1"/>
</dbReference>
<dbReference type="GO" id="GO:0004474">
    <property type="term" value="F:malate synthase activity"/>
    <property type="evidence" value="ECO:0007669"/>
    <property type="project" value="UniProtKB-EC"/>
</dbReference>
<keyword evidence="3 7" id="KW-0329">Glyoxylate bypass</keyword>
<dbReference type="EMBL" id="CP099489">
    <property type="protein sequence ID" value="USQ79396.1"/>
    <property type="molecule type" value="Genomic_DNA"/>
</dbReference>
<accession>A0ABY4YRL8</accession>
<dbReference type="PANTHER" id="PTHR42902:SF1">
    <property type="entry name" value="MALATE SYNTHASE 1-RELATED"/>
    <property type="match status" value="1"/>
</dbReference>
<evidence type="ECO:0000256" key="6">
    <source>
        <dbReference type="ARBA" id="ARBA00047918"/>
    </source>
</evidence>
<keyword evidence="4 7" id="KW-0816">Tricarboxylic acid cycle</keyword>
<reference evidence="12" key="1">
    <citation type="submission" date="2022-06" db="EMBL/GenBank/DDBJ databases">
        <title>Ornithinimicrobium HY1793.</title>
        <authorList>
            <person name="Huang Y."/>
        </authorList>
    </citation>
    <scope>NUCLEOTIDE SEQUENCE</scope>
    <source>
        <strain evidence="12">HY1793</strain>
    </source>
</reference>
<evidence type="ECO:0000313" key="13">
    <source>
        <dbReference type="Proteomes" id="UP001056455"/>
    </source>
</evidence>
<feature type="domain" description="Malate synthase C-terminal" evidence="11">
    <location>
        <begin position="419"/>
        <end position="533"/>
    </location>
</feature>
<sequence>MTTTTHRGTNGAVQIRGSEHPRFDEVLTAEALDFVRKLDGAFAGRRAELLQARRVRQHQISAGREQLDFLPETRSVREHKSWRVAEPAPGLEDRRCEMTGPASRKLTVNALNSGARVWMADLEDATAPTWFNVIDGQLNLADAIRGQIDFTDDKGKRYAVEGQTPTIVLRPRGWHLCEKHLSVDGRPLPASLVDFGLYFFHNAKELLARGAGPYFYLPKLESHLEARLWNDVFVMAQDLLGIPQGTIRATVLIETVSAAFEMEEILYELRDHSSGLNAGRWDYIFSYIRTFAHRGPGFVLPERSAVTMSSPFMRAYTELLVKTCHKRGAHAIGGMAAFVPDRTDEAATAAALEKIRADKEREAGDGFDGSWVAHPALVPTCTDVFDDALGLRSDQRDHQRDEVEVTASDLLTIDADPVVTEAGLRTNITVPLRYLAAWTGGAGAVAIDNLMEDAATVEISRAQLWQWIRNATTLDDGRAITRQMVSDLIEEESGRLAAELGGDAVEPLARAREVLAYVSLGEYLPGFFTNYAYVRYLIDKPMTGPLDKEDLRMSERVPGADVEEDAA</sequence>
<dbReference type="SUPFAM" id="SSF51645">
    <property type="entry name" value="Malate synthase G"/>
    <property type="match status" value="1"/>
</dbReference>
<feature type="region of interest" description="Disordered" evidence="8">
    <location>
        <begin position="548"/>
        <end position="567"/>
    </location>
</feature>
<protein>
    <recommendedName>
        <fullName evidence="2 7">Malate synthase</fullName>
        <ecNumber evidence="2 7">2.3.3.9</ecNumber>
    </recommendedName>
</protein>
<dbReference type="Pfam" id="PF01274">
    <property type="entry name" value="MS_TIM-barrel"/>
    <property type="match status" value="1"/>
</dbReference>
<evidence type="ECO:0000256" key="4">
    <source>
        <dbReference type="ARBA" id="ARBA00022532"/>
    </source>
</evidence>
<dbReference type="NCBIfam" id="TIGR01344">
    <property type="entry name" value="malate_syn_A"/>
    <property type="match status" value="1"/>
</dbReference>
<keyword evidence="12" id="KW-0012">Acyltransferase</keyword>
<evidence type="ECO:0000256" key="7">
    <source>
        <dbReference type="RuleBase" id="RU000555"/>
    </source>
</evidence>
<dbReference type="Pfam" id="PF20656">
    <property type="entry name" value="MS_N"/>
    <property type="match status" value="1"/>
</dbReference>
<dbReference type="InterPro" id="IPR048355">
    <property type="entry name" value="MS_C"/>
</dbReference>
<dbReference type="InterPro" id="IPR001465">
    <property type="entry name" value="Malate_synthase_TIM"/>
</dbReference>
<evidence type="ECO:0000256" key="3">
    <source>
        <dbReference type="ARBA" id="ARBA00022435"/>
    </source>
</evidence>
<evidence type="ECO:0000256" key="5">
    <source>
        <dbReference type="ARBA" id="ARBA00022679"/>
    </source>
</evidence>
<evidence type="ECO:0000259" key="10">
    <source>
        <dbReference type="Pfam" id="PF20656"/>
    </source>
</evidence>
<gene>
    <name evidence="12" type="primary">aceB</name>
    <name evidence="12" type="ORF">NF556_17590</name>
</gene>
<dbReference type="PANTHER" id="PTHR42902">
    <property type="entry name" value="MALATE SYNTHASE"/>
    <property type="match status" value="1"/>
</dbReference>
<evidence type="ECO:0000256" key="8">
    <source>
        <dbReference type="SAM" id="MobiDB-lite"/>
    </source>
</evidence>
<evidence type="ECO:0000259" key="11">
    <source>
        <dbReference type="Pfam" id="PF20659"/>
    </source>
</evidence>
<evidence type="ECO:0000256" key="2">
    <source>
        <dbReference type="ARBA" id="ARBA00012636"/>
    </source>
</evidence>
<dbReference type="InterPro" id="IPR019830">
    <property type="entry name" value="Malate_synthase_CS"/>
</dbReference>
<dbReference type="Gene3D" id="3.20.20.360">
    <property type="entry name" value="Malate synthase, domain 3"/>
    <property type="match status" value="1"/>
</dbReference>
<keyword evidence="5 7" id="KW-0808">Transferase</keyword>
<comment type="catalytic activity">
    <reaction evidence="6 7">
        <text>glyoxylate + acetyl-CoA + H2O = (S)-malate + CoA + H(+)</text>
        <dbReference type="Rhea" id="RHEA:18181"/>
        <dbReference type="ChEBI" id="CHEBI:15377"/>
        <dbReference type="ChEBI" id="CHEBI:15378"/>
        <dbReference type="ChEBI" id="CHEBI:15589"/>
        <dbReference type="ChEBI" id="CHEBI:36655"/>
        <dbReference type="ChEBI" id="CHEBI:57287"/>
        <dbReference type="ChEBI" id="CHEBI:57288"/>
        <dbReference type="EC" id="2.3.3.9"/>
    </reaction>
</comment>
<dbReference type="PIRSF" id="PIRSF001363">
    <property type="entry name" value="Malate_synth"/>
    <property type="match status" value="1"/>
</dbReference>
<evidence type="ECO:0000256" key="1">
    <source>
        <dbReference type="ARBA" id="ARBA00006394"/>
    </source>
</evidence>
<feature type="domain" description="Malate synthase N-terminal" evidence="10">
    <location>
        <begin position="13"/>
        <end position="74"/>
    </location>
</feature>
<dbReference type="Proteomes" id="UP001056455">
    <property type="component" value="Chromosome"/>
</dbReference>
<dbReference type="InterPro" id="IPR006252">
    <property type="entry name" value="Malate_synthA"/>
</dbReference>
<dbReference type="EC" id="2.3.3.9" evidence="2 7"/>
<comment type="similarity">
    <text evidence="1 7">Belongs to the malate synthase family.</text>
</comment>
<evidence type="ECO:0000259" key="9">
    <source>
        <dbReference type="Pfam" id="PF01274"/>
    </source>
</evidence>
<dbReference type="RefSeq" id="WP_252592435.1">
    <property type="nucleotide sequence ID" value="NZ_CP099489.1"/>
</dbReference>
<organism evidence="12 13">
    <name type="scientific">Ornithinimicrobium faecis</name>
    <dbReference type="NCBI Taxonomy" id="2934158"/>
    <lineage>
        <taxon>Bacteria</taxon>
        <taxon>Bacillati</taxon>
        <taxon>Actinomycetota</taxon>
        <taxon>Actinomycetes</taxon>
        <taxon>Micrococcales</taxon>
        <taxon>Ornithinimicrobiaceae</taxon>
        <taxon>Ornithinimicrobium</taxon>
    </lineage>
</organism>
<keyword evidence="13" id="KW-1185">Reference proteome</keyword>
<comment type="pathway">
    <text evidence="7">Carbohydrate metabolism; glyoxylate cycle; (S)-malate from isocitrate: step 2/2.</text>
</comment>
<dbReference type="Pfam" id="PF20659">
    <property type="entry name" value="MS_C"/>
    <property type="match status" value="1"/>
</dbReference>
<dbReference type="InterPro" id="IPR048356">
    <property type="entry name" value="MS_N"/>
</dbReference>
<feature type="domain" description="Malate synthase TIM barrel" evidence="9">
    <location>
        <begin position="166"/>
        <end position="413"/>
    </location>
</feature>
<dbReference type="PROSITE" id="PS00510">
    <property type="entry name" value="MALATE_SYNTHASE"/>
    <property type="match status" value="1"/>
</dbReference>
<dbReference type="InterPro" id="IPR044856">
    <property type="entry name" value="Malate_synth_C_sf"/>
</dbReference>